<comment type="caution">
    <text evidence="4">The sequence shown here is derived from an EMBL/GenBank/DDBJ whole genome shotgun (WGS) entry which is preliminary data.</text>
</comment>
<dbReference type="Proteomes" id="UP000639772">
    <property type="component" value="Unassembled WGS sequence"/>
</dbReference>
<dbReference type="EMBL" id="JADCNL010000014">
    <property type="protein sequence ID" value="KAG0452701.1"/>
    <property type="molecule type" value="Genomic_DNA"/>
</dbReference>
<keyword evidence="2" id="KW-0812">Transmembrane</keyword>
<dbReference type="PANTHER" id="PTHR36347:SF1">
    <property type="entry name" value="EXPRESSED PROTEIN"/>
    <property type="match status" value="1"/>
</dbReference>
<sequence length="168" mass="18486">MLETIVFFPSACNLGFTIAKSSHRSVSCLSPRRAAASPNGNSVGGSDGAEGKSNDDASNAAANSRAAPFRLEIRYRRRSSRRKAKEEQVLSAARAPMKKKWEEMTAVERALEFYMGEKGVLFWLNKFAYAAIFVIVGGWILFRFVGPSLGLYQLDSPLLSPTAIFNDK</sequence>
<dbReference type="EMBL" id="JADCNM010000014">
    <property type="protein sequence ID" value="KAG0453789.1"/>
    <property type="molecule type" value="Genomic_DNA"/>
</dbReference>
<organism evidence="4 6">
    <name type="scientific">Vanilla planifolia</name>
    <name type="common">Vanilla</name>
    <dbReference type="NCBI Taxonomy" id="51239"/>
    <lineage>
        <taxon>Eukaryota</taxon>
        <taxon>Viridiplantae</taxon>
        <taxon>Streptophyta</taxon>
        <taxon>Embryophyta</taxon>
        <taxon>Tracheophyta</taxon>
        <taxon>Spermatophyta</taxon>
        <taxon>Magnoliopsida</taxon>
        <taxon>Liliopsida</taxon>
        <taxon>Asparagales</taxon>
        <taxon>Orchidaceae</taxon>
        <taxon>Vanilloideae</taxon>
        <taxon>Vanilleae</taxon>
        <taxon>Vanilla</taxon>
    </lineage>
</organism>
<dbReference type="OrthoDB" id="1925898at2759"/>
<keyword evidence="2" id="KW-0472">Membrane</keyword>
<protein>
    <submittedName>
        <fullName evidence="4">Uncharacterized protein</fullName>
    </submittedName>
</protein>
<evidence type="ECO:0000313" key="4">
    <source>
        <dbReference type="EMBL" id="KAG0453789.1"/>
    </source>
</evidence>
<name>A0A835U8P2_VANPL</name>
<gene>
    <name evidence="4" type="ORF">HPP92_025093</name>
    <name evidence="3" type="ORF">HPP92_025365</name>
</gene>
<dbReference type="GO" id="GO:0009507">
    <property type="term" value="C:chloroplast"/>
    <property type="evidence" value="ECO:0007669"/>
    <property type="project" value="TreeGrafter"/>
</dbReference>
<feature type="transmembrane region" description="Helical" evidence="2">
    <location>
        <begin position="127"/>
        <end position="146"/>
    </location>
</feature>
<keyword evidence="5" id="KW-1185">Reference proteome</keyword>
<evidence type="ECO:0000313" key="5">
    <source>
        <dbReference type="Proteomes" id="UP000636800"/>
    </source>
</evidence>
<feature type="region of interest" description="Disordered" evidence="1">
    <location>
        <begin position="31"/>
        <end position="63"/>
    </location>
</feature>
<accession>A0A835U8P2</accession>
<evidence type="ECO:0000256" key="2">
    <source>
        <dbReference type="SAM" id="Phobius"/>
    </source>
</evidence>
<dbReference type="Proteomes" id="UP000636800">
    <property type="component" value="Unassembled WGS sequence"/>
</dbReference>
<proteinExistence type="predicted"/>
<dbReference type="PANTHER" id="PTHR36347">
    <property type="entry name" value="EXPRESSED PROTEIN"/>
    <property type="match status" value="1"/>
</dbReference>
<keyword evidence="2" id="KW-1133">Transmembrane helix</keyword>
<dbReference type="AlphaFoldDB" id="A0A835U8P2"/>
<evidence type="ECO:0000256" key="1">
    <source>
        <dbReference type="SAM" id="MobiDB-lite"/>
    </source>
</evidence>
<reference evidence="5 6" key="1">
    <citation type="journal article" date="2020" name="Nat. Food">
        <title>A phased Vanilla planifolia genome enables genetic improvement of flavour and production.</title>
        <authorList>
            <person name="Hasing T."/>
            <person name="Tang H."/>
            <person name="Brym M."/>
            <person name="Khazi F."/>
            <person name="Huang T."/>
            <person name="Chambers A.H."/>
        </authorList>
    </citation>
    <scope>NUCLEOTIDE SEQUENCE [LARGE SCALE GENOMIC DNA]</scope>
    <source>
        <tissue evidence="4">Leaf</tissue>
    </source>
</reference>
<evidence type="ECO:0000313" key="3">
    <source>
        <dbReference type="EMBL" id="KAG0452701.1"/>
    </source>
</evidence>
<evidence type="ECO:0000313" key="6">
    <source>
        <dbReference type="Proteomes" id="UP000639772"/>
    </source>
</evidence>